<sequence>MPTFCAEKMARVANNFFKLFMPSRIFCELFFNFLFFNFDGKLFNSCEIKFRRNFRPHFALFLAFGAPKRQIHWFGHHICGI</sequence>
<organism evidence="1">
    <name type="scientific">freshwater metagenome</name>
    <dbReference type="NCBI Taxonomy" id="449393"/>
    <lineage>
        <taxon>unclassified sequences</taxon>
        <taxon>metagenomes</taxon>
        <taxon>ecological metagenomes</taxon>
    </lineage>
</organism>
<accession>A0A094PY71</accession>
<reference evidence="1" key="1">
    <citation type="submission" date="2014-05" db="EMBL/GenBank/DDBJ databases">
        <title>Key roles for freshwater Actinobacteria revealed by deep metagenomic sequencing.</title>
        <authorList>
            <person name="Ghai R."/>
            <person name="Mizuno C.M."/>
            <person name="Picazo A."/>
            <person name="Camacho A."/>
            <person name="Rodriguez-Valera F."/>
        </authorList>
    </citation>
    <scope>NUCLEOTIDE SEQUENCE</scope>
</reference>
<name>A0A094PY71_9ZZZZ</name>
<dbReference type="EMBL" id="JNSK01000057">
    <property type="protein sequence ID" value="KGA16775.1"/>
    <property type="molecule type" value="Genomic_DNA"/>
</dbReference>
<dbReference type="AlphaFoldDB" id="A0A094PY71"/>
<comment type="caution">
    <text evidence="1">The sequence shown here is derived from an EMBL/GenBank/DDBJ whole genome shotgun (WGS) entry which is preliminary data.</text>
</comment>
<evidence type="ECO:0000313" key="1">
    <source>
        <dbReference type="EMBL" id="KGA16775.1"/>
    </source>
</evidence>
<gene>
    <name evidence="1" type="ORF">GM50_13535</name>
</gene>
<proteinExistence type="predicted"/>
<protein>
    <submittedName>
        <fullName evidence="1">Uncharacterized protein</fullName>
    </submittedName>
</protein>